<reference evidence="3" key="1">
    <citation type="submission" date="2024-07" db="EMBL/GenBank/DDBJ databases">
        <title>Two chromosome-level genome assemblies of Korean endemic species Abeliophyllum distichum and Forsythia ovata (Oleaceae).</title>
        <authorList>
            <person name="Jang H."/>
        </authorList>
    </citation>
    <scope>NUCLEOTIDE SEQUENCE [LARGE SCALE GENOMIC DNA]</scope>
</reference>
<name>A0ABD1UYA3_9LAMI</name>
<accession>A0ABD1UYA3</accession>
<dbReference type="AlphaFoldDB" id="A0ABD1UYA3"/>
<dbReference type="Proteomes" id="UP001604277">
    <property type="component" value="Unassembled WGS sequence"/>
</dbReference>
<proteinExistence type="predicted"/>
<keyword evidence="3" id="KW-1185">Reference proteome</keyword>
<feature type="compositionally biased region" description="Low complexity" evidence="1">
    <location>
        <begin position="66"/>
        <end position="78"/>
    </location>
</feature>
<evidence type="ECO:0000313" key="2">
    <source>
        <dbReference type="EMBL" id="KAL2530042.1"/>
    </source>
</evidence>
<organism evidence="2 3">
    <name type="scientific">Forsythia ovata</name>
    <dbReference type="NCBI Taxonomy" id="205694"/>
    <lineage>
        <taxon>Eukaryota</taxon>
        <taxon>Viridiplantae</taxon>
        <taxon>Streptophyta</taxon>
        <taxon>Embryophyta</taxon>
        <taxon>Tracheophyta</taxon>
        <taxon>Spermatophyta</taxon>
        <taxon>Magnoliopsida</taxon>
        <taxon>eudicotyledons</taxon>
        <taxon>Gunneridae</taxon>
        <taxon>Pentapetalae</taxon>
        <taxon>asterids</taxon>
        <taxon>lamiids</taxon>
        <taxon>Lamiales</taxon>
        <taxon>Oleaceae</taxon>
        <taxon>Forsythieae</taxon>
        <taxon>Forsythia</taxon>
    </lineage>
</organism>
<sequence>MSGFYFSSVPKLKIRRRGGVVDNISPLPPVPSAEFVLGVSVLQTPETVVGSSSFISVALVVTSETPSASSPAGLAPSSENSRQSGKKKAETDSRERAFPCASSYRTHQHRVSSR</sequence>
<feature type="region of interest" description="Disordered" evidence="1">
    <location>
        <begin position="66"/>
        <end position="114"/>
    </location>
</feature>
<protein>
    <submittedName>
        <fullName evidence="2">Uncharacterized protein</fullName>
    </submittedName>
</protein>
<evidence type="ECO:0000313" key="3">
    <source>
        <dbReference type="Proteomes" id="UP001604277"/>
    </source>
</evidence>
<gene>
    <name evidence="2" type="ORF">Fot_22643</name>
</gene>
<dbReference type="EMBL" id="JBFOLJ010000006">
    <property type="protein sequence ID" value="KAL2530042.1"/>
    <property type="molecule type" value="Genomic_DNA"/>
</dbReference>
<evidence type="ECO:0000256" key="1">
    <source>
        <dbReference type="SAM" id="MobiDB-lite"/>
    </source>
</evidence>
<feature type="compositionally biased region" description="Basic and acidic residues" evidence="1">
    <location>
        <begin position="87"/>
        <end position="97"/>
    </location>
</feature>
<comment type="caution">
    <text evidence="2">The sequence shown here is derived from an EMBL/GenBank/DDBJ whole genome shotgun (WGS) entry which is preliminary data.</text>
</comment>